<evidence type="ECO:0000313" key="2">
    <source>
        <dbReference type="Proteomes" id="UP000663853"/>
    </source>
</evidence>
<gene>
    <name evidence="1" type="ORF">RDB_LOCUS19399</name>
</gene>
<organism evidence="1 2">
    <name type="scientific">Rhizoctonia solani</name>
    <dbReference type="NCBI Taxonomy" id="456999"/>
    <lineage>
        <taxon>Eukaryota</taxon>
        <taxon>Fungi</taxon>
        <taxon>Dikarya</taxon>
        <taxon>Basidiomycota</taxon>
        <taxon>Agaricomycotina</taxon>
        <taxon>Agaricomycetes</taxon>
        <taxon>Cantharellales</taxon>
        <taxon>Ceratobasidiaceae</taxon>
        <taxon>Rhizoctonia</taxon>
    </lineage>
</organism>
<sequence>MAMRVRNLSSLKTLNPIHGNEIILLERKKKNDELIVNRLPHEVLSRIMLIGVESDHIIWRWGSRNIQSQQNASHVCSHWRAVAISAPLLWTFIHITSSVPSEYVALYLTRAGSTALLEIAIDLLSAIDAHKYNMDQSGVNVDQKYAHTLFGVFFDILGTLGTQGAQTIRWRSLLVRINQLYAPVLPYLISGLATSPVPNLQQLRFDYHGDAHWDGFRQFGVERSEGWNSEGTSLSSSLHCLELVLPYSYEFGSTWVFTKLKELTIISSYLNPSGLSNLLLSNLQLESLCLGDGNSSRFDRIPLVNPELRSGRCTEMPSLRSLSIHTYNDASWALRILTVIRATGLRRLSLKYAVEDYEDVQNLVTYIQTGFDLTNPMIGSVSGHQSIYPSAQSLDISYFMCHKVQWVMLVSSFPELTHLVVREQQFILMNESLWLFPQLEYLGVMDLPVHAEVLLNYLPRRVDACGLPIKEVKAQGGRLRLRASQPDPLGLAEHHPSVPPAYEYYYQYDEDTTMGDLQSLERQSASGSMFHRI</sequence>
<dbReference type="Gene3D" id="1.20.1280.50">
    <property type="match status" value="1"/>
</dbReference>
<accession>A0A8H2XKA6</accession>
<evidence type="ECO:0008006" key="3">
    <source>
        <dbReference type="Google" id="ProtNLM"/>
    </source>
</evidence>
<protein>
    <recommendedName>
        <fullName evidence="3">F-box domain-containing protein</fullName>
    </recommendedName>
</protein>
<reference evidence="1" key="1">
    <citation type="submission" date="2021-01" db="EMBL/GenBank/DDBJ databases">
        <authorList>
            <person name="Kaushik A."/>
        </authorList>
    </citation>
    <scope>NUCLEOTIDE SEQUENCE</scope>
    <source>
        <strain evidence="1">AG6-10EEA</strain>
    </source>
</reference>
<dbReference type="Gene3D" id="3.80.10.10">
    <property type="entry name" value="Ribonuclease Inhibitor"/>
    <property type="match status" value="1"/>
</dbReference>
<comment type="caution">
    <text evidence="1">The sequence shown here is derived from an EMBL/GenBank/DDBJ whole genome shotgun (WGS) entry which is preliminary data.</text>
</comment>
<dbReference type="InterPro" id="IPR032675">
    <property type="entry name" value="LRR_dom_sf"/>
</dbReference>
<dbReference type="Proteomes" id="UP000663853">
    <property type="component" value="Unassembled WGS sequence"/>
</dbReference>
<evidence type="ECO:0000313" key="1">
    <source>
        <dbReference type="EMBL" id="CAE6427223.1"/>
    </source>
</evidence>
<dbReference type="AlphaFoldDB" id="A0A8H2XKA6"/>
<dbReference type="SUPFAM" id="SSF52047">
    <property type="entry name" value="RNI-like"/>
    <property type="match status" value="1"/>
</dbReference>
<dbReference type="EMBL" id="CAJMXA010000347">
    <property type="protein sequence ID" value="CAE6427223.1"/>
    <property type="molecule type" value="Genomic_DNA"/>
</dbReference>
<name>A0A8H2XKA6_9AGAM</name>
<proteinExistence type="predicted"/>